<feature type="region of interest" description="Disordered" evidence="1">
    <location>
        <begin position="91"/>
        <end position="116"/>
    </location>
</feature>
<dbReference type="RefSeq" id="WP_006377226.1">
    <property type="nucleotide sequence ID" value="NZ_AEJB01000272.1"/>
</dbReference>
<name>L7F9H9_STRT8</name>
<dbReference type="AlphaFoldDB" id="L7F9H9"/>
<keyword evidence="3" id="KW-1185">Reference proteome</keyword>
<proteinExistence type="predicted"/>
<evidence type="ECO:0000256" key="1">
    <source>
        <dbReference type="SAM" id="MobiDB-lite"/>
    </source>
</evidence>
<accession>L7F9H9</accession>
<evidence type="ECO:0000313" key="2">
    <source>
        <dbReference type="EMBL" id="ELP67696.1"/>
    </source>
</evidence>
<evidence type="ECO:0000313" key="3">
    <source>
        <dbReference type="Proteomes" id="UP000010931"/>
    </source>
</evidence>
<sequence length="116" mass="12607">MDAVSPLTACGLIAAVLFLVAVFFAFALCRAAGRPAPARQPQPPRAWDFTTEDWVDLPAGAKPGPGQMTPQQIEDADDLDLLYLSRPFDPATDPQWAAGRERLYDAARDHQKGDQA</sequence>
<dbReference type="EMBL" id="AEJB01000272">
    <property type="protein sequence ID" value="ELP67696.1"/>
    <property type="molecule type" value="Genomic_DNA"/>
</dbReference>
<dbReference type="Proteomes" id="UP000010931">
    <property type="component" value="Unassembled WGS sequence"/>
</dbReference>
<feature type="compositionally biased region" description="Basic and acidic residues" evidence="1">
    <location>
        <begin position="99"/>
        <end position="116"/>
    </location>
</feature>
<gene>
    <name evidence="2" type="ORF">STRTUCAR8_08626</name>
</gene>
<organism evidence="2 3">
    <name type="scientific">Streptomyces turgidiscabies (strain Car8)</name>
    <dbReference type="NCBI Taxonomy" id="698760"/>
    <lineage>
        <taxon>Bacteria</taxon>
        <taxon>Bacillati</taxon>
        <taxon>Actinomycetota</taxon>
        <taxon>Actinomycetes</taxon>
        <taxon>Kitasatosporales</taxon>
        <taxon>Streptomycetaceae</taxon>
        <taxon>Streptomyces</taxon>
    </lineage>
</organism>
<comment type="caution">
    <text evidence="2">The sequence shown here is derived from an EMBL/GenBank/DDBJ whole genome shotgun (WGS) entry which is preliminary data.</text>
</comment>
<protein>
    <submittedName>
        <fullName evidence="2">Uncharacterized protein</fullName>
    </submittedName>
</protein>
<dbReference type="PATRIC" id="fig|698760.3.peg.3640"/>
<reference evidence="2 3" key="1">
    <citation type="journal article" date="2011" name="Plasmid">
        <title>Streptomyces turgidiscabies Car8 contains a modular pathogenicity island that shares virulence genes with other actinobacterial plant pathogens.</title>
        <authorList>
            <person name="Huguet-Tapia J.C."/>
            <person name="Badger J.H."/>
            <person name="Loria R."/>
            <person name="Pettis G.S."/>
        </authorList>
    </citation>
    <scope>NUCLEOTIDE SEQUENCE [LARGE SCALE GENOMIC DNA]</scope>
    <source>
        <strain evidence="2 3">Car8</strain>
    </source>
</reference>